<dbReference type="RefSeq" id="WP_394487197.1">
    <property type="nucleotide sequence ID" value="NZ_JBIGIA010000004.1"/>
</dbReference>
<dbReference type="EMBL" id="JBIGIA010000004">
    <property type="protein sequence ID" value="MFG6456449.1"/>
    <property type="molecule type" value="Genomic_DNA"/>
</dbReference>
<accession>A0ABW7G3C6</accession>
<evidence type="ECO:0000256" key="7">
    <source>
        <dbReference type="SAM" id="Phobius"/>
    </source>
</evidence>
<dbReference type="Proteomes" id="UP001606305">
    <property type="component" value="Unassembled WGS sequence"/>
</dbReference>
<feature type="transmembrane region" description="Helical" evidence="7">
    <location>
        <begin position="440"/>
        <end position="461"/>
    </location>
</feature>
<evidence type="ECO:0000256" key="6">
    <source>
        <dbReference type="ARBA" id="ARBA00023136"/>
    </source>
</evidence>
<keyword evidence="3" id="KW-1003">Cell membrane</keyword>
<keyword evidence="4 7" id="KW-0812">Transmembrane</keyword>
<evidence type="ECO:0000256" key="2">
    <source>
        <dbReference type="ARBA" id="ARBA00022448"/>
    </source>
</evidence>
<dbReference type="PANTHER" id="PTHR30509">
    <property type="entry name" value="P-HYDROXYBENZOIC ACID EFFLUX PUMP SUBUNIT-RELATED"/>
    <property type="match status" value="1"/>
</dbReference>
<protein>
    <submittedName>
        <fullName evidence="8">FUSC family protein</fullName>
    </submittedName>
</protein>
<feature type="transmembrane region" description="Helical" evidence="7">
    <location>
        <begin position="467"/>
        <end position="500"/>
    </location>
</feature>
<evidence type="ECO:0000256" key="3">
    <source>
        <dbReference type="ARBA" id="ARBA00022475"/>
    </source>
</evidence>
<dbReference type="PANTHER" id="PTHR30509:SF9">
    <property type="entry name" value="MULTIDRUG RESISTANCE PROTEIN MDTO"/>
    <property type="match status" value="1"/>
</dbReference>
<evidence type="ECO:0000256" key="5">
    <source>
        <dbReference type="ARBA" id="ARBA00022989"/>
    </source>
</evidence>
<evidence type="ECO:0000313" key="9">
    <source>
        <dbReference type="Proteomes" id="UP001606305"/>
    </source>
</evidence>
<comment type="subcellular location">
    <subcellularLocation>
        <location evidence="1">Cell membrane</location>
        <topology evidence="1">Multi-pass membrane protein</topology>
    </subcellularLocation>
</comment>
<feature type="transmembrane region" description="Helical" evidence="7">
    <location>
        <begin position="34"/>
        <end position="54"/>
    </location>
</feature>
<feature type="transmembrane region" description="Helical" evidence="7">
    <location>
        <begin position="101"/>
        <end position="119"/>
    </location>
</feature>
<keyword evidence="2" id="KW-0813">Transport</keyword>
<feature type="transmembrane region" description="Helical" evidence="7">
    <location>
        <begin position="512"/>
        <end position="535"/>
    </location>
</feature>
<reference evidence="8 9" key="1">
    <citation type="submission" date="2024-09" db="EMBL/GenBank/DDBJ databases">
        <title>Novel species of the genus Pelomonas and Roseateles isolated from streams.</title>
        <authorList>
            <person name="Lu H."/>
        </authorList>
    </citation>
    <scope>NUCLEOTIDE SEQUENCE [LARGE SCALE GENOMIC DNA]</scope>
    <source>
        <strain evidence="8 9">BYS96W</strain>
    </source>
</reference>
<evidence type="ECO:0000313" key="8">
    <source>
        <dbReference type="EMBL" id="MFG6456449.1"/>
    </source>
</evidence>
<organism evidence="8 9">
    <name type="scientific">Pelomonas nitida</name>
    <dbReference type="NCBI Taxonomy" id="3299027"/>
    <lineage>
        <taxon>Bacteria</taxon>
        <taxon>Pseudomonadati</taxon>
        <taxon>Pseudomonadota</taxon>
        <taxon>Betaproteobacteria</taxon>
        <taxon>Burkholderiales</taxon>
        <taxon>Sphaerotilaceae</taxon>
        <taxon>Roseateles</taxon>
    </lineage>
</organism>
<feature type="transmembrane region" description="Helical" evidence="7">
    <location>
        <begin position="126"/>
        <end position="145"/>
    </location>
</feature>
<evidence type="ECO:0000256" key="4">
    <source>
        <dbReference type="ARBA" id="ARBA00022692"/>
    </source>
</evidence>
<comment type="caution">
    <text evidence="8">The sequence shown here is derived from an EMBL/GenBank/DDBJ whole genome shotgun (WGS) entry which is preliminary data.</text>
</comment>
<keyword evidence="5 7" id="KW-1133">Transmembrane helix</keyword>
<proteinExistence type="predicted"/>
<keyword evidence="6 7" id="KW-0472">Membrane</keyword>
<feature type="transmembrane region" description="Helical" evidence="7">
    <location>
        <begin position="75"/>
        <end position="95"/>
    </location>
</feature>
<dbReference type="InterPro" id="IPR006726">
    <property type="entry name" value="PHBA_efflux_AaeB/fusaric-R"/>
</dbReference>
<gene>
    <name evidence="8" type="ORF">ACG00X_06355</name>
</gene>
<name>A0ABW7G3C6_9BURK</name>
<dbReference type="Pfam" id="PF04632">
    <property type="entry name" value="FUSC"/>
    <property type="match status" value="1"/>
</dbReference>
<feature type="transmembrane region" description="Helical" evidence="7">
    <location>
        <begin position="387"/>
        <end position="406"/>
    </location>
</feature>
<feature type="transmembrane region" description="Helical" evidence="7">
    <location>
        <begin position="160"/>
        <end position="177"/>
    </location>
</feature>
<sequence>MSAAAAPQPWLERLDRVTRHLPTGAEWLLSAKTFAAALLAFYLALSIGLPRPYWAFATAYVVSNALTGATRSKGLYRMLGTLIGAGAAVLVLPVLVDTPVLLSLFVSVWTGTLLYLSFLDRLPSNYVYMLSAYSLPMLALSMVQTPDQVFPLAVARSEEILLGILCAGLVSSLVLPGKVAPVLQARFQAWLADAGSWATGLLRSEAAGTPRDAATQVSSHRLAGDVLALDQFISHLRYDTDSADAVRLARELRMRLGLLLPTLSSLSTAVRALRASRQGVPPALAARMDEIADWIAAPASVEGAMRGERLQQQLRELVLPGRPSQGWDALLHRHVLKRLEGLVQLWRDGQALQRMMAAGRMDPAWTPAYERWTFSPSVRHHDRGMQLFSAASVSAVTFLASMIWIWSGWSDGAGMVIMCAVVACFFAAQDEPAPAQFGFFVANTLCLLLGVALLFLVLPAAHEFETLALALAPIFLLIGTLVARPAFAVIALGLTVTLATNLALGDAYSADFGVFANSGLAAIAGNLLAFVWTLLTRPFGASLSLHRLLHATWRDLARTAAGRQRGDVPELRARMIDRLSQLMPRLASSTGLHGTDGLPELRVGLSAVMLQQRRAALPAAAQLRVQAALDAVALHYRRRLQAPGARAAGVVLRGRLDRAIDTLAPLAPTSDDAREALHGLTELRLTLVTPTATPGTSS</sequence>
<keyword evidence="9" id="KW-1185">Reference proteome</keyword>
<evidence type="ECO:0000256" key="1">
    <source>
        <dbReference type="ARBA" id="ARBA00004651"/>
    </source>
</evidence>